<dbReference type="RefSeq" id="WP_011134286.1">
    <property type="nucleotide sequence ID" value="NZ_JABXOB010000002.1"/>
</dbReference>
<sequence length="477" mass="52302">MSEINTLVLGGGGSKGIVYPQAIEVLSDPSNKLIDLYKIKHIIGSSAGALTGYILCMGGTTTALKYLSPSMSEALPFAKKGTEGASLFRILVGGALGHNYTESELDGSSIPSILNIITRAALANALTKVNTEFNKKNITKPNTNSFIRGEEWSYEAYDSRLFLPYEIPGDLGELELKELYLALASAWKDLDISGCYLVSTHRYLLAIFTALGINNGWKELTVTCTRLFGDRINQDYIQSLESNFGSLNYISSKVSESAKLRSTTAFNQDRTTCLLSAAVASGSYPLLFSPCSISANIHDRSIIYTDGGCLSNLPAEAILHIGEVNNSKDETIALAIGLNSTDEIGETLTFIPKHILRAISIRSSFGNRIIIPKSNSSFSIKKKKIIQSESIATESKNGKLFKAENYKIYYAAKQPIHPISLTLEYNEENINNPKISASIEDYCTTIKHQFEELLKEERRLSILGSEDLKLWADQNGI</sequence>
<keyword evidence="2" id="KW-0378">Hydrolase</keyword>
<keyword evidence="1 2" id="KW-0443">Lipid metabolism</keyword>
<evidence type="ECO:0000256" key="1">
    <source>
        <dbReference type="ARBA" id="ARBA00023098"/>
    </source>
</evidence>
<dbReference type="Gene3D" id="3.40.1090.10">
    <property type="entry name" value="Cytosolic phospholipase A2 catalytic domain"/>
    <property type="match status" value="1"/>
</dbReference>
<feature type="short sequence motif" description="GXGXXG" evidence="2">
    <location>
        <begin position="11"/>
        <end position="16"/>
    </location>
</feature>
<dbReference type="SUPFAM" id="SSF52151">
    <property type="entry name" value="FabD/lysophospholipase-like"/>
    <property type="match status" value="1"/>
</dbReference>
<evidence type="ECO:0000259" key="3">
    <source>
        <dbReference type="PROSITE" id="PS51635"/>
    </source>
</evidence>
<comment type="caution">
    <text evidence="4">The sequence shown here is derived from an EMBL/GenBank/DDBJ whole genome shotgun (WGS) entry which is preliminary data.</text>
</comment>
<dbReference type="GO" id="GO:0016787">
    <property type="term" value="F:hydrolase activity"/>
    <property type="evidence" value="ECO:0007669"/>
    <property type="project" value="UniProtKB-UniRule"/>
</dbReference>
<dbReference type="AlphaFoldDB" id="A0A202BG61"/>
<reference evidence="4 5" key="1">
    <citation type="submission" date="2017-05" db="EMBL/GenBank/DDBJ databases">
        <title>Chromobacterium violaceum GHPS1 isolated from Hydrocarbon polluted soil in French Guiana display an awesome secondary metabolite arsenal and a battery of drug and heavy-metal-resistance and detoxification of xenobiotics proteins.</title>
        <authorList>
            <person name="Belbahri L."/>
        </authorList>
    </citation>
    <scope>NUCLEOTIDE SEQUENCE [LARGE SCALE GENOMIC DNA]</scope>
    <source>
        <strain evidence="4 5">GHPS1</strain>
    </source>
</reference>
<keyword evidence="2" id="KW-0442">Lipid degradation</keyword>
<dbReference type="Proteomes" id="UP000196342">
    <property type="component" value="Unassembled WGS sequence"/>
</dbReference>
<feature type="active site" description="Nucleophile" evidence="2">
    <location>
        <position position="46"/>
    </location>
</feature>
<feature type="short sequence motif" description="DGA/G" evidence="2">
    <location>
        <begin position="306"/>
        <end position="308"/>
    </location>
</feature>
<dbReference type="EMBL" id="NHOO01000001">
    <property type="protein sequence ID" value="OVE50543.1"/>
    <property type="molecule type" value="Genomic_DNA"/>
</dbReference>
<dbReference type="InterPro" id="IPR002641">
    <property type="entry name" value="PNPLA_dom"/>
</dbReference>
<feature type="domain" description="PNPLA" evidence="3">
    <location>
        <begin position="7"/>
        <end position="319"/>
    </location>
</feature>
<name>A0A202BG61_CHRVL</name>
<evidence type="ECO:0000313" key="5">
    <source>
        <dbReference type="Proteomes" id="UP000196342"/>
    </source>
</evidence>
<accession>A0A202BG61</accession>
<dbReference type="Pfam" id="PF01734">
    <property type="entry name" value="Patatin"/>
    <property type="match status" value="1"/>
</dbReference>
<feature type="active site" description="Proton acceptor" evidence="2">
    <location>
        <position position="306"/>
    </location>
</feature>
<gene>
    <name evidence="4" type="ORF">CBW21_00700</name>
</gene>
<feature type="short sequence motif" description="GXSXG" evidence="2">
    <location>
        <begin position="44"/>
        <end position="48"/>
    </location>
</feature>
<organism evidence="4 5">
    <name type="scientific">Chromobacterium violaceum</name>
    <dbReference type="NCBI Taxonomy" id="536"/>
    <lineage>
        <taxon>Bacteria</taxon>
        <taxon>Pseudomonadati</taxon>
        <taxon>Pseudomonadota</taxon>
        <taxon>Betaproteobacteria</taxon>
        <taxon>Neisseriales</taxon>
        <taxon>Chromobacteriaceae</taxon>
        <taxon>Chromobacterium</taxon>
    </lineage>
</organism>
<dbReference type="GO" id="GO:0016042">
    <property type="term" value="P:lipid catabolic process"/>
    <property type="evidence" value="ECO:0007669"/>
    <property type="project" value="UniProtKB-UniRule"/>
</dbReference>
<keyword evidence="5" id="KW-1185">Reference proteome</keyword>
<evidence type="ECO:0000256" key="2">
    <source>
        <dbReference type="PROSITE-ProRule" id="PRU01161"/>
    </source>
</evidence>
<evidence type="ECO:0000313" key="4">
    <source>
        <dbReference type="EMBL" id="OVE50543.1"/>
    </source>
</evidence>
<protein>
    <recommendedName>
        <fullName evidence="3">PNPLA domain-containing protein</fullName>
    </recommendedName>
</protein>
<proteinExistence type="predicted"/>
<dbReference type="PROSITE" id="PS51635">
    <property type="entry name" value="PNPLA"/>
    <property type="match status" value="1"/>
</dbReference>
<dbReference type="InterPro" id="IPR016035">
    <property type="entry name" value="Acyl_Trfase/lysoPLipase"/>
</dbReference>